<evidence type="ECO:0000256" key="1">
    <source>
        <dbReference type="ARBA" id="ARBA00022722"/>
    </source>
</evidence>
<sequence>MADIFDPEKRSTLMAGIRSRDTAPEIALRKALFARGLRYRIHDRTLPGTPDLVFPRFLAVIFVNGCFWHAHDCHLFRLPGSRTAFWEAKLNGNRARDCAHANALLTQGWRVLTVWECALKGRTRLAPEALVERVVEWLESGAASGCIEGARPGTAPSKGAGRDTARQAASDGATGAACVPATAPAPGPHTPVQKGGRAIGNTGVRTDTQTAPAKAPAGRAKAPTGKTNRSRRRGTGAPPSASED</sequence>
<dbReference type="Proteomes" id="UP000631034">
    <property type="component" value="Unassembled WGS sequence"/>
</dbReference>
<comment type="caution">
    <text evidence="8">The sequence shown here is derived from an EMBL/GenBank/DDBJ whole genome shotgun (WGS) entry which is preliminary data.</text>
</comment>
<dbReference type="AlphaFoldDB" id="A0A8J7CBT3"/>
<dbReference type="RefSeq" id="WP_192533368.1">
    <property type="nucleotide sequence ID" value="NZ_JACZHT010000001.1"/>
</dbReference>
<keyword evidence="9" id="KW-1185">Reference proteome</keyword>
<organism evidence="8 9">
    <name type="scientific">Phaeovibrio sulfidiphilus</name>
    <dbReference type="NCBI Taxonomy" id="1220600"/>
    <lineage>
        <taxon>Bacteria</taxon>
        <taxon>Pseudomonadati</taxon>
        <taxon>Pseudomonadota</taxon>
        <taxon>Alphaproteobacteria</taxon>
        <taxon>Rhodospirillales</taxon>
        <taxon>Rhodospirillaceae</taxon>
        <taxon>Phaeovibrio</taxon>
    </lineage>
</organism>
<protein>
    <submittedName>
        <fullName evidence="8">DNA mismatch endonuclease Vsr</fullName>
    </submittedName>
</protein>
<evidence type="ECO:0000256" key="2">
    <source>
        <dbReference type="ARBA" id="ARBA00022759"/>
    </source>
</evidence>
<dbReference type="InterPro" id="IPR004603">
    <property type="entry name" value="DNA_mismatch_endonuc_vsr"/>
</dbReference>
<dbReference type="GO" id="GO:0016787">
    <property type="term" value="F:hydrolase activity"/>
    <property type="evidence" value="ECO:0007669"/>
    <property type="project" value="UniProtKB-KW"/>
</dbReference>
<evidence type="ECO:0000256" key="7">
    <source>
        <dbReference type="SAM" id="MobiDB-lite"/>
    </source>
</evidence>
<feature type="region of interest" description="Disordered" evidence="7">
    <location>
        <begin position="146"/>
        <end position="244"/>
    </location>
</feature>
<accession>A0A8J7CBT3</accession>
<evidence type="ECO:0000313" key="9">
    <source>
        <dbReference type="Proteomes" id="UP000631034"/>
    </source>
</evidence>
<keyword evidence="1" id="KW-0540">Nuclease</keyword>
<comment type="similarity">
    <text evidence="6">Belongs to the Vsr family.</text>
</comment>
<dbReference type="GO" id="GO:0004519">
    <property type="term" value="F:endonuclease activity"/>
    <property type="evidence" value="ECO:0007669"/>
    <property type="project" value="UniProtKB-KW"/>
</dbReference>
<dbReference type="EMBL" id="JACZHT010000001">
    <property type="protein sequence ID" value="MBE1236513.1"/>
    <property type="molecule type" value="Genomic_DNA"/>
</dbReference>
<name>A0A8J7CBT3_9PROT</name>
<dbReference type="InterPro" id="IPR011335">
    <property type="entry name" value="Restrct_endonuc-II-like"/>
</dbReference>
<evidence type="ECO:0000256" key="3">
    <source>
        <dbReference type="ARBA" id="ARBA00022763"/>
    </source>
</evidence>
<keyword evidence="4" id="KW-0378">Hydrolase</keyword>
<keyword evidence="3" id="KW-0227">DNA damage</keyword>
<evidence type="ECO:0000313" key="8">
    <source>
        <dbReference type="EMBL" id="MBE1236513.1"/>
    </source>
</evidence>
<feature type="compositionally biased region" description="Low complexity" evidence="7">
    <location>
        <begin position="210"/>
        <end position="226"/>
    </location>
</feature>
<evidence type="ECO:0000256" key="6">
    <source>
        <dbReference type="ARBA" id="ARBA00029466"/>
    </source>
</evidence>
<gene>
    <name evidence="8" type="primary">vsr</name>
    <name evidence="8" type="ORF">IHV25_02455</name>
</gene>
<dbReference type="GO" id="GO:0006298">
    <property type="term" value="P:mismatch repair"/>
    <property type="evidence" value="ECO:0007669"/>
    <property type="project" value="InterPro"/>
</dbReference>
<keyword evidence="2 8" id="KW-0255">Endonuclease</keyword>
<proteinExistence type="inferred from homology"/>
<dbReference type="Pfam" id="PF03852">
    <property type="entry name" value="Vsr"/>
    <property type="match status" value="1"/>
</dbReference>
<evidence type="ECO:0000256" key="5">
    <source>
        <dbReference type="ARBA" id="ARBA00023204"/>
    </source>
</evidence>
<dbReference type="Gene3D" id="3.40.960.10">
    <property type="entry name" value="VSR Endonuclease"/>
    <property type="match status" value="1"/>
</dbReference>
<keyword evidence="5" id="KW-0234">DNA repair</keyword>
<reference evidence="8" key="1">
    <citation type="submission" date="2020-10" db="EMBL/GenBank/DDBJ databases">
        <title>Genome sequence of the unusual species of purple photosynthetic bacteria, Phaeovibrio sulfidiphilus DSM 23193, type strain.</title>
        <authorList>
            <person name="Kyndt J.A."/>
            <person name="Meyer T.E."/>
        </authorList>
    </citation>
    <scope>NUCLEOTIDE SEQUENCE</scope>
    <source>
        <strain evidence="8">DSM 23193</strain>
    </source>
</reference>
<dbReference type="CDD" id="cd00221">
    <property type="entry name" value="Vsr"/>
    <property type="match status" value="1"/>
</dbReference>
<evidence type="ECO:0000256" key="4">
    <source>
        <dbReference type="ARBA" id="ARBA00022801"/>
    </source>
</evidence>
<dbReference type="SUPFAM" id="SSF52980">
    <property type="entry name" value="Restriction endonuclease-like"/>
    <property type="match status" value="1"/>
</dbReference>
<dbReference type="NCBIfam" id="TIGR00632">
    <property type="entry name" value="vsr"/>
    <property type="match status" value="1"/>
</dbReference>